<reference evidence="3" key="2">
    <citation type="journal article" date="2017" name="Sci. Adv.">
        <title>A tail of two voltages: Proteomic comparison of the three electric organs of the electric eel.</title>
        <authorList>
            <person name="Traeger L.L."/>
            <person name="Sabat G."/>
            <person name="Barrett-Wilt G.A."/>
            <person name="Wells G.B."/>
            <person name="Sussman M.R."/>
        </authorList>
    </citation>
    <scope>NUCLEOTIDE SEQUENCE [LARGE SCALE GENOMIC DNA]</scope>
</reference>
<accession>A0A4W4HTQ5</accession>
<reference evidence="2" key="4">
    <citation type="submission" date="2025-08" db="UniProtKB">
        <authorList>
            <consortium name="Ensembl"/>
        </authorList>
    </citation>
    <scope>IDENTIFICATION</scope>
</reference>
<reference evidence="3" key="1">
    <citation type="journal article" date="2014" name="Science">
        <title>Nonhuman genetics. Genomic basis for the convergent evolution of electric organs.</title>
        <authorList>
            <person name="Gallant J.R."/>
            <person name="Traeger L.L."/>
            <person name="Volkening J.D."/>
            <person name="Moffett H."/>
            <person name="Chen P.H."/>
            <person name="Novina C.D."/>
            <person name="Phillips G.N.Jr."/>
            <person name="Anand R."/>
            <person name="Wells G.B."/>
            <person name="Pinch M."/>
            <person name="Guth R."/>
            <person name="Unguez G.A."/>
            <person name="Albert J.S."/>
            <person name="Zakon H.H."/>
            <person name="Samanta M.P."/>
            <person name="Sussman M.R."/>
        </authorList>
    </citation>
    <scope>NUCLEOTIDE SEQUENCE [LARGE SCALE GENOMIC DNA]</scope>
</reference>
<keyword evidence="1" id="KW-0732">Signal</keyword>
<name>A0A4W4HTQ5_ELEEL</name>
<dbReference type="Proteomes" id="UP000314983">
    <property type="component" value="Chromosome 21"/>
</dbReference>
<evidence type="ECO:0000313" key="3">
    <source>
        <dbReference type="Proteomes" id="UP000314983"/>
    </source>
</evidence>
<dbReference type="OMA" id="GWLCCPQ"/>
<reference evidence="2" key="3">
    <citation type="submission" date="2020-05" db="EMBL/GenBank/DDBJ databases">
        <title>Electrophorus electricus (electric eel) genome, fEleEle1, primary haplotype.</title>
        <authorList>
            <person name="Myers G."/>
            <person name="Meyer A."/>
            <person name="Fedrigo O."/>
            <person name="Formenti G."/>
            <person name="Rhie A."/>
            <person name="Tracey A."/>
            <person name="Sims Y."/>
            <person name="Jarvis E.D."/>
        </authorList>
    </citation>
    <scope>NUCLEOTIDE SEQUENCE [LARGE SCALE GENOMIC DNA]</scope>
</reference>
<keyword evidence="3" id="KW-1185">Reference proteome</keyword>
<proteinExistence type="predicted"/>
<evidence type="ECO:0000313" key="2">
    <source>
        <dbReference type="Ensembl" id="ENSEEEP00000052233.2"/>
    </source>
</evidence>
<protein>
    <recommendedName>
        <fullName evidence="4">SRCR domain-containing protein</fullName>
    </recommendedName>
</protein>
<reference evidence="2" key="5">
    <citation type="submission" date="2025-09" db="UniProtKB">
        <authorList>
            <consortium name="Ensembl"/>
        </authorList>
    </citation>
    <scope>IDENTIFICATION</scope>
</reference>
<dbReference type="AlphaFoldDB" id="A0A4W4HTQ5"/>
<feature type="signal peptide" evidence="1">
    <location>
        <begin position="1"/>
        <end position="20"/>
    </location>
</feature>
<feature type="chain" id="PRO_5044234324" description="SRCR domain-containing protein" evidence="1">
    <location>
        <begin position="21"/>
        <end position="139"/>
    </location>
</feature>
<evidence type="ECO:0000256" key="1">
    <source>
        <dbReference type="SAM" id="SignalP"/>
    </source>
</evidence>
<organism evidence="2 3">
    <name type="scientific">Electrophorus electricus</name>
    <name type="common">Electric eel</name>
    <name type="synonym">Gymnotus electricus</name>
    <dbReference type="NCBI Taxonomy" id="8005"/>
    <lineage>
        <taxon>Eukaryota</taxon>
        <taxon>Metazoa</taxon>
        <taxon>Chordata</taxon>
        <taxon>Craniata</taxon>
        <taxon>Vertebrata</taxon>
        <taxon>Euteleostomi</taxon>
        <taxon>Actinopterygii</taxon>
        <taxon>Neopterygii</taxon>
        <taxon>Teleostei</taxon>
        <taxon>Ostariophysi</taxon>
        <taxon>Gymnotiformes</taxon>
        <taxon>Gymnotoidei</taxon>
        <taxon>Gymnotidae</taxon>
        <taxon>Electrophorus</taxon>
    </lineage>
</organism>
<dbReference type="Ensembl" id="ENSEEET00000052799.2">
    <property type="protein sequence ID" value="ENSEEEP00000052233.2"/>
    <property type="gene ID" value="ENSEEEG00000024490.2"/>
</dbReference>
<evidence type="ECO:0008006" key="4">
    <source>
        <dbReference type="Google" id="ProtNLM"/>
    </source>
</evidence>
<sequence length="139" mass="14573">MCLYTCVILYVLSIGGNVQACNRIDSLHIEMEGTSPARCTNGNVLCTEGSVLCANGNVLCTEGSVLCANGSALCANWSVLCANGSVLCLNTKVKPAATVNMSSRSLLYVKHINSSCRVLVKGGSRSCLVSTCLHVQLVQ</sequence>